<comment type="caution">
    <text evidence="3">The sequence shown here is derived from an EMBL/GenBank/DDBJ whole genome shotgun (WGS) entry which is preliminary data.</text>
</comment>
<feature type="non-terminal residue" evidence="3">
    <location>
        <position position="140"/>
    </location>
</feature>
<keyword evidence="2" id="KW-1133">Transmembrane helix</keyword>
<gene>
    <name evidence="3" type="ORF">GIL414_LOCUS81116</name>
</gene>
<keyword evidence="2" id="KW-0812">Transmembrane</keyword>
<evidence type="ECO:0000313" key="3">
    <source>
        <dbReference type="EMBL" id="CAF5214898.1"/>
    </source>
</evidence>
<keyword evidence="2" id="KW-0472">Membrane</keyword>
<dbReference type="AlphaFoldDB" id="A0A8S3J8M1"/>
<evidence type="ECO:0000313" key="4">
    <source>
        <dbReference type="Proteomes" id="UP000681720"/>
    </source>
</evidence>
<feature type="transmembrane region" description="Helical" evidence="2">
    <location>
        <begin position="116"/>
        <end position="137"/>
    </location>
</feature>
<evidence type="ECO:0000256" key="2">
    <source>
        <dbReference type="SAM" id="Phobius"/>
    </source>
</evidence>
<organism evidence="3 4">
    <name type="scientific">Rotaria magnacalcarata</name>
    <dbReference type="NCBI Taxonomy" id="392030"/>
    <lineage>
        <taxon>Eukaryota</taxon>
        <taxon>Metazoa</taxon>
        <taxon>Spiralia</taxon>
        <taxon>Gnathifera</taxon>
        <taxon>Rotifera</taxon>
        <taxon>Eurotatoria</taxon>
        <taxon>Bdelloidea</taxon>
        <taxon>Philodinida</taxon>
        <taxon>Philodinidae</taxon>
        <taxon>Rotaria</taxon>
    </lineage>
</organism>
<dbReference type="EMBL" id="CAJOBJ010356571">
    <property type="protein sequence ID" value="CAF5214898.1"/>
    <property type="molecule type" value="Genomic_DNA"/>
</dbReference>
<feature type="region of interest" description="Disordered" evidence="1">
    <location>
        <begin position="1"/>
        <end position="24"/>
    </location>
</feature>
<feature type="transmembrane region" description="Helical" evidence="2">
    <location>
        <begin position="93"/>
        <end position="110"/>
    </location>
</feature>
<protein>
    <submittedName>
        <fullName evidence="3">Uncharacterized protein</fullName>
    </submittedName>
</protein>
<reference evidence="3" key="1">
    <citation type="submission" date="2021-02" db="EMBL/GenBank/DDBJ databases">
        <authorList>
            <person name="Nowell W R."/>
        </authorList>
    </citation>
    <scope>NUCLEOTIDE SEQUENCE</scope>
</reference>
<accession>A0A8S3J8M1</accession>
<proteinExistence type="predicted"/>
<dbReference type="Proteomes" id="UP000681720">
    <property type="component" value="Unassembled WGS sequence"/>
</dbReference>
<name>A0A8S3J8M1_9BILA</name>
<sequence length="140" mass="16264">MGSLSTSSSSRRRKRKQPKSTSILNSKLTTPSKNLVEQEHLLAKKKSQQEMLRHEADKIVLWRHPICTINYCILELIYLFHHNIKRFVSYRKTLLASIILILFLTLLYNTEGSHQTSVQTIETFLLWSLYWFGLGVASSI</sequence>
<feature type="transmembrane region" description="Helical" evidence="2">
    <location>
        <begin position="61"/>
        <end position="81"/>
    </location>
</feature>
<evidence type="ECO:0000256" key="1">
    <source>
        <dbReference type="SAM" id="MobiDB-lite"/>
    </source>
</evidence>